<evidence type="ECO:0000256" key="2">
    <source>
        <dbReference type="ARBA" id="ARBA00022475"/>
    </source>
</evidence>
<comment type="subcellular location">
    <subcellularLocation>
        <location evidence="1">Cell membrane</location>
        <topology evidence="1">Multi-pass membrane protein</topology>
    </subcellularLocation>
</comment>
<evidence type="ECO:0000313" key="7">
    <source>
        <dbReference type="EMBL" id="MCB8882744.1"/>
    </source>
</evidence>
<dbReference type="RefSeq" id="WP_227309402.1">
    <property type="nucleotide sequence ID" value="NZ_JAESVA010000009.1"/>
</dbReference>
<reference evidence="7 8" key="1">
    <citation type="journal article" date="2021" name="Microorganisms">
        <title>Acidisoma silvae sp. nov. and Acidisomacellulosilytica sp. nov., Two Acidophilic Bacteria Isolated from Decaying Wood, Hydrolyzing Cellulose and Producing Poly-3-hydroxybutyrate.</title>
        <authorList>
            <person name="Mieszkin S."/>
            <person name="Pouder E."/>
            <person name="Uroz S."/>
            <person name="Simon-Colin C."/>
            <person name="Alain K."/>
        </authorList>
    </citation>
    <scope>NUCLEOTIDE SEQUENCE [LARGE SCALE GENOMIC DNA]</scope>
    <source>
        <strain evidence="7 8">HW T5.17</strain>
    </source>
</reference>
<protein>
    <submittedName>
        <fullName evidence="7">ABC transporter permease</fullName>
    </submittedName>
</protein>
<dbReference type="PANTHER" id="PTHR43370:SF2">
    <property type="entry name" value="ABC TRANSPORTER PERMEASE PROTEIN"/>
    <property type="match status" value="1"/>
</dbReference>
<evidence type="ECO:0000256" key="1">
    <source>
        <dbReference type="ARBA" id="ARBA00004651"/>
    </source>
</evidence>
<feature type="transmembrane region" description="Helical" evidence="6">
    <location>
        <begin position="6"/>
        <end position="32"/>
    </location>
</feature>
<feature type="transmembrane region" description="Helical" evidence="6">
    <location>
        <begin position="69"/>
        <end position="91"/>
    </location>
</feature>
<evidence type="ECO:0000256" key="5">
    <source>
        <dbReference type="ARBA" id="ARBA00023136"/>
    </source>
</evidence>
<keyword evidence="4 6" id="KW-1133">Transmembrane helix</keyword>
<dbReference type="EMBL" id="JAESVA010000009">
    <property type="protein sequence ID" value="MCB8882744.1"/>
    <property type="molecule type" value="Genomic_DNA"/>
</dbReference>
<feature type="transmembrane region" description="Helical" evidence="6">
    <location>
        <begin position="246"/>
        <end position="266"/>
    </location>
</feature>
<keyword evidence="5 6" id="KW-0472">Membrane</keyword>
<dbReference type="GO" id="GO:0022857">
    <property type="term" value="F:transmembrane transporter activity"/>
    <property type="evidence" value="ECO:0007669"/>
    <property type="project" value="InterPro"/>
</dbReference>
<dbReference type="AlphaFoldDB" id="A0A963Z507"/>
<feature type="transmembrane region" description="Helical" evidence="6">
    <location>
        <begin position="98"/>
        <end position="120"/>
    </location>
</feature>
<accession>A0A963Z507</accession>
<keyword evidence="2" id="KW-1003">Cell membrane</keyword>
<proteinExistence type="predicted"/>
<dbReference type="CDD" id="cd06580">
    <property type="entry name" value="TM_PBP1_transp_TpRbsC_like"/>
    <property type="match status" value="1"/>
</dbReference>
<organism evidence="7 8">
    <name type="scientific">Acidisoma cellulosilyticum</name>
    <dbReference type="NCBI Taxonomy" id="2802395"/>
    <lineage>
        <taxon>Bacteria</taxon>
        <taxon>Pseudomonadati</taxon>
        <taxon>Pseudomonadota</taxon>
        <taxon>Alphaproteobacteria</taxon>
        <taxon>Acetobacterales</taxon>
        <taxon>Acidocellaceae</taxon>
        <taxon>Acidisoma</taxon>
    </lineage>
</organism>
<dbReference type="InterPro" id="IPR001851">
    <property type="entry name" value="ABC_transp_permease"/>
</dbReference>
<dbReference type="Pfam" id="PF02653">
    <property type="entry name" value="BPD_transp_2"/>
    <property type="match status" value="1"/>
</dbReference>
<evidence type="ECO:0000256" key="4">
    <source>
        <dbReference type="ARBA" id="ARBA00022989"/>
    </source>
</evidence>
<dbReference type="Proteomes" id="UP000721844">
    <property type="component" value="Unassembled WGS sequence"/>
</dbReference>
<keyword evidence="3 6" id="KW-0812">Transmembrane</keyword>
<feature type="transmembrane region" description="Helical" evidence="6">
    <location>
        <begin position="140"/>
        <end position="164"/>
    </location>
</feature>
<comment type="caution">
    <text evidence="7">The sequence shown here is derived from an EMBL/GenBank/DDBJ whole genome shotgun (WGS) entry which is preliminary data.</text>
</comment>
<dbReference type="GO" id="GO:0005886">
    <property type="term" value="C:plasma membrane"/>
    <property type="evidence" value="ECO:0007669"/>
    <property type="project" value="UniProtKB-SubCell"/>
</dbReference>
<evidence type="ECO:0000256" key="3">
    <source>
        <dbReference type="ARBA" id="ARBA00022692"/>
    </source>
</evidence>
<sequence length="308" mass="31767">MAAEALGWWGVPLAVGAGAIRVSTPFLFVSLGEVVTETSGRINLGLEGTLVMGAMSGYAISFYTGSPWLGVLAAGIVGSLLGALHAGICSLPKVNDIAVGIALLLFGTGLAFFLGTPFVAPQAPNLPSIPLGFWSDVPQIQAALKVNVLFFIGVAAAPLLAWALRNTGVGLMIRMVGDNAEAARAMGYSPLTVRLWATCFGGFMAGVGGSFLSLYYPGSWSEGLSSGQGIIAVALVIFARWRPMYCLWASLLFGGAGALGPALQSVGISQGYYLFNAAPYVLTLVIMIIACSPDRTLAGAPGELSITK</sequence>
<evidence type="ECO:0000256" key="6">
    <source>
        <dbReference type="SAM" id="Phobius"/>
    </source>
</evidence>
<feature type="transmembrane region" description="Helical" evidence="6">
    <location>
        <begin position="195"/>
        <end position="217"/>
    </location>
</feature>
<dbReference type="PANTHER" id="PTHR43370">
    <property type="entry name" value="SUGAR ABC TRANSPORTER INTEGRAL MEMBRANE PROTEIN-RELATED"/>
    <property type="match status" value="1"/>
</dbReference>
<feature type="transmembrane region" description="Helical" evidence="6">
    <location>
        <begin position="223"/>
        <end position="239"/>
    </location>
</feature>
<evidence type="ECO:0000313" key="8">
    <source>
        <dbReference type="Proteomes" id="UP000721844"/>
    </source>
</evidence>
<feature type="transmembrane region" description="Helical" evidence="6">
    <location>
        <begin position="272"/>
        <end position="291"/>
    </location>
</feature>
<keyword evidence="8" id="KW-1185">Reference proteome</keyword>
<gene>
    <name evidence="7" type="ORF">ACELLULO517_21040</name>
</gene>
<name>A0A963Z507_9PROT</name>